<dbReference type="Gene3D" id="3.40.50.1580">
    <property type="entry name" value="Nucleoside phosphorylase domain"/>
    <property type="match status" value="1"/>
</dbReference>
<dbReference type="GO" id="GO:0003913">
    <property type="term" value="F:DNA photolyase activity"/>
    <property type="evidence" value="ECO:0007669"/>
    <property type="project" value="TreeGrafter"/>
</dbReference>
<reference evidence="1 2" key="1">
    <citation type="submission" date="2022-03" db="EMBL/GenBank/DDBJ databases">
        <title>Novel taxa within the pig intestine.</title>
        <authorList>
            <person name="Wylensek D."/>
            <person name="Bishof K."/>
            <person name="Afrizal A."/>
            <person name="Clavel T."/>
        </authorList>
    </citation>
    <scope>NUCLEOTIDE SEQUENCE [LARGE SCALE GENOMIC DNA]</scope>
    <source>
        <strain evidence="1 2">CLA-KB-P133</strain>
    </source>
</reference>
<keyword evidence="2" id="KW-1185">Reference proteome</keyword>
<dbReference type="InterPro" id="IPR049539">
    <property type="entry name" value="SPL"/>
</dbReference>
<comment type="caution">
    <text evidence="1">The sequence shown here is derived from an EMBL/GenBank/DDBJ whole genome shotgun (WGS) entry which is preliminary data.</text>
</comment>
<dbReference type="PANTHER" id="PTHR37822">
    <property type="entry name" value="SPORE PHOTOPRODUCT LYASE-RELATED"/>
    <property type="match status" value="1"/>
</dbReference>
<organism evidence="1 2">
    <name type="scientific">Grylomicrobium aquisgranensis</name>
    <dbReference type="NCBI Taxonomy" id="2926318"/>
    <lineage>
        <taxon>Bacteria</taxon>
        <taxon>Bacillati</taxon>
        <taxon>Bacillota</taxon>
        <taxon>Erysipelotrichia</taxon>
        <taxon>Erysipelotrichales</taxon>
        <taxon>Erysipelotrichaceae</taxon>
        <taxon>Grylomicrobium</taxon>
    </lineage>
</organism>
<sequence length="275" mass="30219">MLYVASALYEEVRPLIEKKQLKKEAGVRGLQLFSNEKLKCAVCGTGQLNAASSAAALLEKVHAGSQDVLLWYGCAAGIKPGVYQAECITDTVTQRTYYPDLLLDTDLPLTGFLSGYQLYAQQNARMDETHGIYEMECAGAACAAGRVMGPHQLFFVRFVSDDGSGILTRQRLHDLSLQYAPVLEDLVNKLLAYQDLLCENTETDHGKMIDALAEKLHATVAMRAQIAQLLRYGHASGIDTDASIKKALLAEVKDKEEGKQVLHELEREIVTAGFH</sequence>
<gene>
    <name evidence="1" type="ORF">MOZ60_04880</name>
</gene>
<protein>
    <recommendedName>
        <fullName evidence="3">Nucleoside phosphorylase domain-containing protein</fullName>
    </recommendedName>
</protein>
<proteinExistence type="predicted"/>
<dbReference type="AlphaFoldDB" id="A0AB35U1X9"/>
<dbReference type="GO" id="GO:0042601">
    <property type="term" value="C:endospore-forming forespore"/>
    <property type="evidence" value="ECO:0007669"/>
    <property type="project" value="TreeGrafter"/>
</dbReference>
<dbReference type="RefSeq" id="WP_370595859.1">
    <property type="nucleotide sequence ID" value="NZ_JALBUR010000008.1"/>
</dbReference>
<evidence type="ECO:0000313" key="2">
    <source>
        <dbReference type="Proteomes" id="UP001286174"/>
    </source>
</evidence>
<evidence type="ECO:0000313" key="1">
    <source>
        <dbReference type="EMBL" id="MDX8419428.1"/>
    </source>
</evidence>
<dbReference type="InterPro" id="IPR035994">
    <property type="entry name" value="Nucleoside_phosphorylase_sf"/>
</dbReference>
<dbReference type="EMBL" id="JALBUR010000008">
    <property type="protein sequence ID" value="MDX8419428.1"/>
    <property type="molecule type" value="Genomic_DNA"/>
</dbReference>
<dbReference type="PANTHER" id="PTHR37822:SF2">
    <property type="entry name" value="SPORE PHOTOPRODUCT LYASE"/>
    <property type="match status" value="1"/>
</dbReference>
<name>A0AB35U1X9_9FIRM</name>
<dbReference type="Proteomes" id="UP001286174">
    <property type="component" value="Unassembled WGS sequence"/>
</dbReference>
<dbReference type="SUPFAM" id="SSF53167">
    <property type="entry name" value="Purine and uridine phosphorylases"/>
    <property type="match status" value="1"/>
</dbReference>
<accession>A0AB35U1X9</accession>
<dbReference type="GO" id="GO:0009116">
    <property type="term" value="P:nucleoside metabolic process"/>
    <property type="evidence" value="ECO:0007669"/>
    <property type="project" value="InterPro"/>
</dbReference>
<dbReference type="GO" id="GO:0051539">
    <property type="term" value="F:4 iron, 4 sulfur cluster binding"/>
    <property type="evidence" value="ECO:0007669"/>
    <property type="project" value="TreeGrafter"/>
</dbReference>
<dbReference type="GO" id="GO:1904047">
    <property type="term" value="F:S-adenosyl-L-methionine binding"/>
    <property type="evidence" value="ECO:0007669"/>
    <property type="project" value="TreeGrafter"/>
</dbReference>
<evidence type="ECO:0008006" key="3">
    <source>
        <dbReference type="Google" id="ProtNLM"/>
    </source>
</evidence>